<proteinExistence type="predicted"/>
<name>A0A5C6E6N6_9BACT</name>
<sequence length="193" mass="20391">MSMKGQHHKTVGHGSRSNAFRHQRFWQIAAFLFACSAPELCQGQIAQQRFTVTVPEGVGLTTPSQADVDLELVPGTNAFPQQTWGIRSNSQSGVVVGFAVESAFAHQTIPTIKVDAGLDVSVPNRTGAANWQITKSSDQSSVADGDETAVVQVVADGAGTAEVGLVLKFILPALDEVPVGKYSTDVVCTITIP</sequence>
<protein>
    <recommendedName>
        <fullName evidence="3">WxL domain-containing protein</fullName>
    </recommendedName>
</protein>
<comment type="caution">
    <text evidence="1">The sequence shown here is derived from an EMBL/GenBank/DDBJ whole genome shotgun (WGS) entry which is preliminary data.</text>
</comment>
<dbReference type="OrthoDB" id="281178at2"/>
<reference evidence="1 2" key="1">
    <citation type="submission" date="2019-02" db="EMBL/GenBank/DDBJ databases">
        <title>Deep-cultivation of Planctomycetes and their phenomic and genomic characterization uncovers novel biology.</title>
        <authorList>
            <person name="Wiegand S."/>
            <person name="Jogler M."/>
            <person name="Boedeker C."/>
            <person name="Pinto D."/>
            <person name="Vollmers J."/>
            <person name="Rivas-Marin E."/>
            <person name="Kohn T."/>
            <person name="Peeters S.H."/>
            <person name="Heuer A."/>
            <person name="Rast P."/>
            <person name="Oberbeckmann S."/>
            <person name="Bunk B."/>
            <person name="Jeske O."/>
            <person name="Meyerdierks A."/>
            <person name="Storesund J.E."/>
            <person name="Kallscheuer N."/>
            <person name="Luecker S."/>
            <person name="Lage O.M."/>
            <person name="Pohl T."/>
            <person name="Merkel B.J."/>
            <person name="Hornburger P."/>
            <person name="Mueller R.-W."/>
            <person name="Bruemmer F."/>
            <person name="Labrenz M."/>
            <person name="Spormann A.M."/>
            <person name="Op Den Camp H."/>
            <person name="Overmann J."/>
            <person name="Amann R."/>
            <person name="Jetten M.S.M."/>
            <person name="Mascher T."/>
            <person name="Medema M.H."/>
            <person name="Devos D.P."/>
            <person name="Kaster A.-K."/>
            <person name="Ovreas L."/>
            <person name="Rohde M."/>
            <person name="Galperin M.Y."/>
            <person name="Jogler C."/>
        </authorList>
    </citation>
    <scope>NUCLEOTIDE SEQUENCE [LARGE SCALE GENOMIC DNA]</scope>
    <source>
        <strain evidence="1 2">Poly51</strain>
    </source>
</reference>
<dbReference type="PROSITE" id="PS51257">
    <property type="entry name" value="PROKAR_LIPOPROTEIN"/>
    <property type="match status" value="1"/>
</dbReference>
<accession>A0A5C6E6N6</accession>
<dbReference type="AlphaFoldDB" id="A0A5C6E6N6"/>
<dbReference type="Proteomes" id="UP000318288">
    <property type="component" value="Unassembled WGS sequence"/>
</dbReference>
<evidence type="ECO:0000313" key="1">
    <source>
        <dbReference type="EMBL" id="TWU44508.1"/>
    </source>
</evidence>
<dbReference type="EMBL" id="SJPW01000012">
    <property type="protein sequence ID" value="TWU44508.1"/>
    <property type="molecule type" value="Genomic_DNA"/>
</dbReference>
<evidence type="ECO:0000313" key="2">
    <source>
        <dbReference type="Proteomes" id="UP000318288"/>
    </source>
</evidence>
<dbReference type="RefSeq" id="WP_146462444.1">
    <property type="nucleotide sequence ID" value="NZ_SJPW01000012.1"/>
</dbReference>
<gene>
    <name evidence="1" type="ORF">Poly51_60740</name>
</gene>
<organism evidence="1 2">
    <name type="scientific">Rubripirellula tenax</name>
    <dbReference type="NCBI Taxonomy" id="2528015"/>
    <lineage>
        <taxon>Bacteria</taxon>
        <taxon>Pseudomonadati</taxon>
        <taxon>Planctomycetota</taxon>
        <taxon>Planctomycetia</taxon>
        <taxon>Pirellulales</taxon>
        <taxon>Pirellulaceae</taxon>
        <taxon>Rubripirellula</taxon>
    </lineage>
</organism>
<evidence type="ECO:0008006" key="3">
    <source>
        <dbReference type="Google" id="ProtNLM"/>
    </source>
</evidence>
<keyword evidence="2" id="KW-1185">Reference proteome</keyword>